<dbReference type="PANTHER" id="PTHR33562">
    <property type="entry name" value="ATILLA, ISOFORM B-RELATED-RELATED"/>
    <property type="match status" value="1"/>
</dbReference>
<evidence type="ECO:0000313" key="11">
    <source>
        <dbReference type="Proteomes" id="UP001153709"/>
    </source>
</evidence>
<evidence type="ECO:0000256" key="7">
    <source>
        <dbReference type="ARBA" id="ARBA00023288"/>
    </source>
</evidence>
<protein>
    <recommendedName>
        <fullName evidence="12">Protein sleepless</fullName>
    </recommendedName>
</protein>
<accession>A0A9N9SRP2</accession>
<proteinExistence type="predicted"/>
<keyword evidence="2" id="KW-0336">GPI-anchor</keyword>
<feature type="chain" id="PRO_5040238631" description="Protein sleepless" evidence="9">
    <location>
        <begin position="21"/>
        <end position="139"/>
    </location>
</feature>
<evidence type="ECO:0000256" key="1">
    <source>
        <dbReference type="ARBA" id="ARBA00004589"/>
    </source>
</evidence>
<keyword evidence="3 8" id="KW-0812">Transmembrane</keyword>
<dbReference type="InterPro" id="IPR045860">
    <property type="entry name" value="Snake_toxin-like_sf"/>
</dbReference>
<dbReference type="Gene3D" id="2.10.60.10">
    <property type="entry name" value="CD59"/>
    <property type="match status" value="1"/>
</dbReference>
<sequence length="139" mass="15629">MKKRVLVFSLLIFIFSFIAGEPLTCYKCRDSLKGVCIDGDKNKMKTIKCYENEVCVTIQSKTTQGSNYYITTTNGCDASDICEEETINPMKNTKTILCLTCNTTLCNSGSLYKSSILTVMFVNIFLYLAHTISFSNDLF</sequence>
<dbReference type="AlphaFoldDB" id="A0A9N9SRP2"/>
<dbReference type="SUPFAM" id="SSF57302">
    <property type="entry name" value="Snake toxin-like"/>
    <property type="match status" value="1"/>
</dbReference>
<feature type="transmembrane region" description="Helical" evidence="8">
    <location>
        <begin position="111"/>
        <end position="129"/>
    </location>
</feature>
<keyword evidence="5 8" id="KW-1133">Transmembrane helix</keyword>
<reference evidence="10" key="1">
    <citation type="submission" date="2022-01" db="EMBL/GenBank/DDBJ databases">
        <authorList>
            <person name="King R."/>
        </authorList>
    </citation>
    <scope>NUCLEOTIDE SEQUENCE</scope>
</reference>
<keyword evidence="2" id="KW-0325">Glycoprotein</keyword>
<keyword evidence="4 9" id="KW-0732">Signal</keyword>
<dbReference type="InterPro" id="IPR050975">
    <property type="entry name" value="Sleep_regulator"/>
</dbReference>
<evidence type="ECO:0000313" key="10">
    <source>
        <dbReference type="EMBL" id="CAG9828030.1"/>
    </source>
</evidence>
<feature type="signal peptide" evidence="9">
    <location>
        <begin position="1"/>
        <end position="20"/>
    </location>
</feature>
<evidence type="ECO:0000256" key="9">
    <source>
        <dbReference type="SAM" id="SignalP"/>
    </source>
</evidence>
<evidence type="ECO:0000256" key="3">
    <source>
        <dbReference type="ARBA" id="ARBA00022692"/>
    </source>
</evidence>
<evidence type="ECO:0000256" key="4">
    <source>
        <dbReference type="ARBA" id="ARBA00022729"/>
    </source>
</evidence>
<dbReference type="PANTHER" id="PTHR33562:SF29">
    <property type="entry name" value="PROTEIN SLEEPLESS"/>
    <property type="match status" value="1"/>
</dbReference>
<comment type="subcellular location">
    <subcellularLocation>
        <location evidence="1">Membrane</location>
        <topology evidence="1">Lipid-anchor</topology>
        <topology evidence="1">GPI-anchor</topology>
    </subcellularLocation>
</comment>
<evidence type="ECO:0000256" key="6">
    <source>
        <dbReference type="ARBA" id="ARBA00023136"/>
    </source>
</evidence>
<organism evidence="10 11">
    <name type="scientific">Diabrotica balteata</name>
    <name type="common">Banded cucumber beetle</name>
    <dbReference type="NCBI Taxonomy" id="107213"/>
    <lineage>
        <taxon>Eukaryota</taxon>
        <taxon>Metazoa</taxon>
        <taxon>Ecdysozoa</taxon>
        <taxon>Arthropoda</taxon>
        <taxon>Hexapoda</taxon>
        <taxon>Insecta</taxon>
        <taxon>Pterygota</taxon>
        <taxon>Neoptera</taxon>
        <taxon>Endopterygota</taxon>
        <taxon>Coleoptera</taxon>
        <taxon>Polyphaga</taxon>
        <taxon>Cucujiformia</taxon>
        <taxon>Chrysomeloidea</taxon>
        <taxon>Chrysomelidae</taxon>
        <taxon>Galerucinae</taxon>
        <taxon>Diabroticina</taxon>
        <taxon>Diabroticites</taxon>
        <taxon>Diabrotica</taxon>
    </lineage>
</organism>
<dbReference type="EMBL" id="OU898276">
    <property type="protein sequence ID" value="CAG9828030.1"/>
    <property type="molecule type" value="Genomic_DNA"/>
</dbReference>
<gene>
    <name evidence="10" type="ORF">DIABBA_LOCUS1979</name>
</gene>
<dbReference type="Proteomes" id="UP001153709">
    <property type="component" value="Chromosome 1"/>
</dbReference>
<name>A0A9N9SRP2_DIABA</name>
<keyword evidence="11" id="KW-1185">Reference proteome</keyword>
<dbReference type="OrthoDB" id="10363971at2759"/>
<evidence type="ECO:0000256" key="5">
    <source>
        <dbReference type="ARBA" id="ARBA00022989"/>
    </source>
</evidence>
<keyword evidence="7" id="KW-0449">Lipoprotein</keyword>
<evidence type="ECO:0000256" key="8">
    <source>
        <dbReference type="SAM" id="Phobius"/>
    </source>
</evidence>
<evidence type="ECO:0008006" key="12">
    <source>
        <dbReference type="Google" id="ProtNLM"/>
    </source>
</evidence>
<dbReference type="GO" id="GO:0098552">
    <property type="term" value="C:side of membrane"/>
    <property type="evidence" value="ECO:0007669"/>
    <property type="project" value="UniProtKB-KW"/>
</dbReference>
<keyword evidence="6 8" id="KW-0472">Membrane</keyword>
<evidence type="ECO:0000256" key="2">
    <source>
        <dbReference type="ARBA" id="ARBA00022622"/>
    </source>
</evidence>